<feature type="transmembrane region" description="Helical" evidence="2">
    <location>
        <begin position="270"/>
        <end position="288"/>
    </location>
</feature>
<gene>
    <name evidence="4" type="ORF">IF1G_11195</name>
</gene>
<evidence type="ECO:0000256" key="1">
    <source>
        <dbReference type="ARBA" id="ARBA00009063"/>
    </source>
</evidence>
<keyword evidence="2" id="KW-0472">Membrane</keyword>
<name>A0A545UL13_9HYPO</name>
<evidence type="ECO:0000313" key="5">
    <source>
        <dbReference type="Proteomes" id="UP000315783"/>
    </source>
</evidence>
<dbReference type="PANTHER" id="PTHR19957:SF380">
    <property type="entry name" value="SYNTAXIN FAMILY PROTEIN"/>
    <property type="match status" value="1"/>
</dbReference>
<dbReference type="GO" id="GO:0031201">
    <property type="term" value="C:SNARE complex"/>
    <property type="evidence" value="ECO:0007669"/>
    <property type="project" value="TreeGrafter"/>
</dbReference>
<keyword evidence="5" id="KW-1185">Reference proteome</keyword>
<dbReference type="OrthoDB" id="10255013at2759"/>
<dbReference type="GO" id="GO:0006886">
    <property type="term" value="P:intracellular protein transport"/>
    <property type="evidence" value="ECO:0007669"/>
    <property type="project" value="TreeGrafter"/>
</dbReference>
<dbReference type="GO" id="GO:0048278">
    <property type="term" value="P:vesicle docking"/>
    <property type="evidence" value="ECO:0007669"/>
    <property type="project" value="TreeGrafter"/>
</dbReference>
<dbReference type="GO" id="GO:0005886">
    <property type="term" value="C:plasma membrane"/>
    <property type="evidence" value="ECO:0007669"/>
    <property type="project" value="TreeGrafter"/>
</dbReference>
<dbReference type="InterPro" id="IPR045242">
    <property type="entry name" value="Syntaxin"/>
</dbReference>
<keyword evidence="2" id="KW-1133">Transmembrane helix</keyword>
<dbReference type="AlphaFoldDB" id="A0A545UL13"/>
<dbReference type="STRING" id="43265.A0A545UL13"/>
<dbReference type="EMBL" id="SPUK01000034">
    <property type="protein sequence ID" value="TQV90153.1"/>
    <property type="molecule type" value="Genomic_DNA"/>
</dbReference>
<evidence type="ECO:0000313" key="4">
    <source>
        <dbReference type="EMBL" id="TQV90153.1"/>
    </source>
</evidence>
<dbReference type="PANTHER" id="PTHR19957">
    <property type="entry name" value="SYNTAXIN"/>
    <property type="match status" value="1"/>
</dbReference>
<dbReference type="GO" id="GO:0005484">
    <property type="term" value="F:SNAP receptor activity"/>
    <property type="evidence" value="ECO:0007669"/>
    <property type="project" value="TreeGrafter"/>
</dbReference>
<dbReference type="GO" id="GO:0006906">
    <property type="term" value="P:vesicle fusion"/>
    <property type="evidence" value="ECO:0007669"/>
    <property type="project" value="TreeGrafter"/>
</dbReference>
<keyword evidence="2" id="KW-0812">Transmembrane</keyword>
<dbReference type="Gene3D" id="1.20.58.70">
    <property type="match status" value="1"/>
</dbReference>
<sequence length="289" mass="31820">MNASTRGGTSQNSLKVIDSYTEQESHVQQSYSFAARGGNNSYGKPNMSISGRSLCTTADITPLAYSAGCMAGSNDDAILNDCTAIRTGIDQINSDVKDLSRLRQRILDGRASTSSATTETDLDALRGEIDARWRGLAERSRFQTVKQDQLARQYHIVGRDPREEDVHAAAANTRDEAVFTQALMQSDRQGRAVVALSEVQARHNALVKMEQQLVELSTFIQHIGLVIADQEAPVMQIESKGEDAVRNINKGCEEITDAVDTARRRRRKKWICLGICIVIIVLIVVVVIQ</sequence>
<evidence type="ECO:0000256" key="2">
    <source>
        <dbReference type="SAM" id="Phobius"/>
    </source>
</evidence>
<dbReference type="Proteomes" id="UP000315783">
    <property type="component" value="Unassembled WGS sequence"/>
</dbReference>
<dbReference type="InterPro" id="IPR000727">
    <property type="entry name" value="T_SNARE_dom"/>
</dbReference>
<comment type="similarity">
    <text evidence="1">Belongs to the syntaxin family.</text>
</comment>
<proteinExistence type="inferred from homology"/>
<dbReference type="Pfam" id="PF05739">
    <property type="entry name" value="SNARE"/>
    <property type="match status" value="1"/>
</dbReference>
<dbReference type="GO" id="GO:0000149">
    <property type="term" value="F:SNARE binding"/>
    <property type="evidence" value="ECO:0007669"/>
    <property type="project" value="TreeGrafter"/>
</dbReference>
<dbReference type="InterPro" id="IPR010989">
    <property type="entry name" value="SNARE"/>
</dbReference>
<dbReference type="SUPFAM" id="SSF47661">
    <property type="entry name" value="t-snare proteins"/>
    <property type="match status" value="1"/>
</dbReference>
<protein>
    <submittedName>
        <fullName evidence="4">Syntaxin</fullName>
    </submittedName>
</protein>
<dbReference type="GO" id="GO:0012505">
    <property type="term" value="C:endomembrane system"/>
    <property type="evidence" value="ECO:0007669"/>
    <property type="project" value="TreeGrafter"/>
</dbReference>
<feature type="domain" description="T-SNARE coiled-coil homology" evidence="3">
    <location>
        <begin position="237"/>
        <end position="284"/>
    </location>
</feature>
<comment type="caution">
    <text evidence="4">The sequence shown here is derived from an EMBL/GenBank/DDBJ whole genome shotgun (WGS) entry which is preliminary data.</text>
</comment>
<reference evidence="4 5" key="1">
    <citation type="journal article" date="2019" name="Appl. Microbiol. Biotechnol.">
        <title>Genome sequence of Isaria javanica and comparative genome analysis insights into family S53 peptidase evolution in fungal entomopathogens.</title>
        <authorList>
            <person name="Lin R."/>
            <person name="Zhang X."/>
            <person name="Xin B."/>
            <person name="Zou M."/>
            <person name="Gao Y."/>
            <person name="Qin F."/>
            <person name="Hu Q."/>
            <person name="Xie B."/>
            <person name="Cheng X."/>
        </authorList>
    </citation>
    <scope>NUCLEOTIDE SEQUENCE [LARGE SCALE GENOMIC DNA]</scope>
    <source>
        <strain evidence="4 5">IJ1G</strain>
    </source>
</reference>
<evidence type="ECO:0000259" key="3">
    <source>
        <dbReference type="Pfam" id="PF05739"/>
    </source>
</evidence>
<organism evidence="4 5">
    <name type="scientific">Cordyceps javanica</name>
    <dbReference type="NCBI Taxonomy" id="43265"/>
    <lineage>
        <taxon>Eukaryota</taxon>
        <taxon>Fungi</taxon>
        <taxon>Dikarya</taxon>
        <taxon>Ascomycota</taxon>
        <taxon>Pezizomycotina</taxon>
        <taxon>Sordariomycetes</taxon>
        <taxon>Hypocreomycetidae</taxon>
        <taxon>Hypocreales</taxon>
        <taxon>Cordycipitaceae</taxon>
        <taxon>Cordyceps</taxon>
    </lineage>
</organism>
<dbReference type="GO" id="GO:0006887">
    <property type="term" value="P:exocytosis"/>
    <property type="evidence" value="ECO:0007669"/>
    <property type="project" value="TreeGrafter"/>
</dbReference>
<accession>A0A545UL13</accession>